<gene>
    <name evidence="1" type="ordered locus">Rahaq_5016</name>
</gene>
<organism evidence="1 2">
    <name type="scientific">Rahnella sp. (strain Y9602)</name>
    <dbReference type="NCBI Taxonomy" id="2703885"/>
    <lineage>
        <taxon>Bacteria</taxon>
        <taxon>Pseudomonadati</taxon>
        <taxon>Pseudomonadota</taxon>
        <taxon>Gammaproteobacteria</taxon>
        <taxon>Enterobacterales</taxon>
        <taxon>Yersiniaceae</taxon>
        <taxon>Rahnella</taxon>
    </lineage>
</organism>
<protein>
    <submittedName>
        <fullName evidence="1">Uncharacterized protein</fullName>
    </submittedName>
</protein>
<reference evidence="2" key="1">
    <citation type="submission" date="2011-01" db="EMBL/GenBank/DDBJ databases">
        <title>Complete sequence of plasmid1 of Rahnella sp. Y9602.</title>
        <authorList>
            <consortium name="US DOE Joint Genome Institute"/>
            <person name="Lucas S."/>
            <person name="Copeland A."/>
            <person name="Lapidus A."/>
            <person name="Cheng J.-F."/>
            <person name="Goodwin L."/>
            <person name="Pitluck S."/>
            <person name="Lu M."/>
            <person name="Detter J.C."/>
            <person name="Han C."/>
            <person name="Tapia R."/>
            <person name="Land M."/>
            <person name="Hauser L."/>
            <person name="Kyrpides N."/>
            <person name="Ivanova N."/>
            <person name="Ovchinnikova G."/>
            <person name="Pagani I."/>
            <person name="Sobecky P.A."/>
            <person name="Martinez R.J."/>
            <person name="Woyke T."/>
        </authorList>
    </citation>
    <scope>NUCLEOTIDE SEQUENCE [LARGE SCALE GENOMIC DNA]</scope>
    <source>
        <strain evidence="2">Y9602</strain>
        <plasmid evidence="2">pRAHAQ01</plasmid>
    </source>
</reference>
<proteinExistence type="predicted"/>
<accession>A0A0H3FJU4</accession>
<keyword evidence="1" id="KW-0614">Plasmid</keyword>
<name>A0A0H3FJU4_RAHSY</name>
<evidence type="ECO:0000313" key="1">
    <source>
        <dbReference type="EMBL" id="ADW76591.1"/>
    </source>
</evidence>
<dbReference type="Proteomes" id="UP000007257">
    <property type="component" value="Plasmid pRAHAQ01"/>
</dbReference>
<dbReference type="KEGG" id="rah:Rahaq_5016"/>
<geneLocation type="plasmid" evidence="1 2">
    <name>pRAHAQ01</name>
</geneLocation>
<dbReference type="EMBL" id="CP002506">
    <property type="protein sequence ID" value="ADW76591.1"/>
    <property type="molecule type" value="Genomic_DNA"/>
</dbReference>
<evidence type="ECO:0000313" key="2">
    <source>
        <dbReference type="Proteomes" id="UP000007257"/>
    </source>
</evidence>
<dbReference type="HOGENOM" id="CLU_1110262_0_0_6"/>
<dbReference type="RefSeq" id="WP_013578272.1">
    <property type="nucleotide sequence ID" value="NC_015062.1"/>
</dbReference>
<reference evidence="1 2" key="2">
    <citation type="journal article" date="2012" name="J. Bacteriol.">
        <title>Complete Genome Sequence of Rahnella sp. Strain Y9602, a Gammaproteobacterium Isolate from Metal- and Radionuclide-Contaminated Soil.</title>
        <authorList>
            <person name="Martinez R.J."/>
            <person name="Bruce D."/>
            <person name="Detter C."/>
            <person name="Goodwin L.A."/>
            <person name="Han J."/>
            <person name="Han C.S."/>
            <person name="Held B."/>
            <person name="Land M.L."/>
            <person name="Mikhailova N."/>
            <person name="Nolan M."/>
            <person name="Pennacchio L."/>
            <person name="Pitluck S."/>
            <person name="Tapia R."/>
            <person name="Woyke T."/>
            <person name="Sobecky P.A."/>
        </authorList>
    </citation>
    <scope>NUCLEOTIDE SEQUENCE [LARGE SCALE GENOMIC DNA]</scope>
    <source>
        <strain evidence="1 2">Y9602</strain>
        <plasmid evidence="1 2">pRAHAQ01</plasmid>
    </source>
</reference>
<dbReference type="AlphaFoldDB" id="A0A0H3FJU4"/>
<sequence>MGITLYTSNALSSISEPDGYSPGFDTTSLRRAEIFTYTGIGQNLMPGETFPTVVGTPSIIDGTPYVLFSNNASEANINLGIQDGSNQTWFVLFDPNSDNASRLVMSSYGGTSASALPGAGIMINGSGALQLGVGYHNTSNDTYSVALLTLAGFDFSKPALLCVTLTANGGTITNLTSGASASVSLSAGQVRAPNTLRVGKGAVALFGSSTAKNRIAAYLVFDRVLSSSEMALVRSYILRCIQAKFPALIF</sequence>